<evidence type="ECO:0000256" key="4">
    <source>
        <dbReference type="ARBA" id="ARBA00022989"/>
    </source>
</evidence>
<feature type="transmembrane region" description="Helical" evidence="6">
    <location>
        <begin position="95"/>
        <end position="113"/>
    </location>
</feature>
<feature type="domain" description="Bicarbonate transporter-like transmembrane" evidence="7">
    <location>
        <begin position="102"/>
        <end position="229"/>
    </location>
</feature>
<evidence type="ECO:0000259" key="7">
    <source>
        <dbReference type="Pfam" id="PF00955"/>
    </source>
</evidence>
<comment type="caution">
    <text evidence="8">The sequence shown here is derived from an EMBL/GenBank/DDBJ whole genome shotgun (WGS) entry which is preliminary data.</text>
</comment>
<dbReference type="PANTHER" id="PTHR11453:SF40">
    <property type="entry name" value="BORON TRANSPORTER 4-RELATED"/>
    <property type="match status" value="1"/>
</dbReference>
<dbReference type="PANTHER" id="PTHR11453">
    <property type="entry name" value="ANION EXCHANGE PROTEIN"/>
    <property type="match status" value="1"/>
</dbReference>
<evidence type="ECO:0000256" key="2">
    <source>
        <dbReference type="ARBA" id="ARBA00006262"/>
    </source>
</evidence>
<evidence type="ECO:0000256" key="6">
    <source>
        <dbReference type="SAM" id="Phobius"/>
    </source>
</evidence>
<dbReference type="AlphaFoldDB" id="A0A833Q9F9"/>
<dbReference type="EMBL" id="SWLB01000150">
    <property type="protein sequence ID" value="KAF3320105.1"/>
    <property type="molecule type" value="Genomic_DNA"/>
</dbReference>
<feature type="transmembrane region" description="Helical" evidence="6">
    <location>
        <begin position="192"/>
        <end position="210"/>
    </location>
</feature>
<evidence type="ECO:0000313" key="9">
    <source>
        <dbReference type="Proteomes" id="UP000623129"/>
    </source>
</evidence>
<keyword evidence="4 6" id="KW-1133">Transmembrane helix</keyword>
<comment type="similarity">
    <text evidence="2">Belongs to the anion exchanger (TC 2.A.31.3) family.</text>
</comment>
<proteinExistence type="inferred from homology"/>
<dbReference type="GO" id="GO:0005886">
    <property type="term" value="C:plasma membrane"/>
    <property type="evidence" value="ECO:0007669"/>
    <property type="project" value="TreeGrafter"/>
</dbReference>
<evidence type="ECO:0000256" key="1">
    <source>
        <dbReference type="ARBA" id="ARBA00004141"/>
    </source>
</evidence>
<sequence length="234" mass="26815">MDHRREKPGSGIAKDFNGRLSCYWQDWVCIWTALMLFLLSILNASSIISRFTRIAGELFGMLITVLFYEQAIKGIVSEFKVPKGQDENSHVNQFYWLYTNGLFGIIFSIGVLYTSLKSRQARSWHYGTGWLRSFVADYGVPLMVVVWTTLSYVVPNKLPAVVPRRLFSPLPWEPSSLQHWTVSKDLLLVPPIYIFVAIIPSMMVAGLYFFDHSVASQMAQHKEFNLKKTLNLPL</sequence>
<feature type="transmembrane region" description="Helical" evidence="6">
    <location>
        <begin position="134"/>
        <end position="154"/>
    </location>
</feature>
<feature type="transmembrane region" description="Helical" evidence="6">
    <location>
        <begin position="24"/>
        <end position="42"/>
    </location>
</feature>
<dbReference type="InterPro" id="IPR011531">
    <property type="entry name" value="HCO3_transpt-like_TM_dom"/>
</dbReference>
<dbReference type="InterPro" id="IPR003020">
    <property type="entry name" value="HCO3_transpt_euk"/>
</dbReference>
<dbReference type="GO" id="GO:0005452">
    <property type="term" value="F:solute:inorganic anion antiporter activity"/>
    <property type="evidence" value="ECO:0007669"/>
    <property type="project" value="InterPro"/>
</dbReference>
<name>A0A833Q9F9_9POAL</name>
<dbReference type="OrthoDB" id="1713559at2759"/>
<dbReference type="Proteomes" id="UP000623129">
    <property type="component" value="Unassembled WGS sequence"/>
</dbReference>
<keyword evidence="3 6" id="KW-0812">Transmembrane</keyword>
<evidence type="ECO:0000256" key="5">
    <source>
        <dbReference type="ARBA" id="ARBA00023136"/>
    </source>
</evidence>
<gene>
    <name evidence="8" type="ORF">FCM35_KLT22294</name>
</gene>
<dbReference type="Pfam" id="PF00955">
    <property type="entry name" value="HCO3_cotransp"/>
    <property type="match status" value="2"/>
</dbReference>
<evidence type="ECO:0000313" key="8">
    <source>
        <dbReference type="EMBL" id="KAF3320105.1"/>
    </source>
</evidence>
<reference evidence="8" key="1">
    <citation type="submission" date="2020-01" db="EMBL/GenBank/DDBJ databases">
        <title>Genome sequence of Kobresia littledalei, the first chromosome-level genome in the family Cyperaceae.</title>
        <authorList>
            <person name="Qu G."/>
        </authorList>
    </citation>
    <scope>NUCLEOTIDE SEQUENCE</scope>
    <source>
        <strain evidence="8">C.B.Clarke</strain>
        <tissue evidence="8">Leaf</tissue>
    </source>
</reference>
<feature type="domain" description="Bicarbonate transporter-like transmembrane" evidence="7">
    <location>
        <begin position="27"/>
        <end position="83"/>
    </location>
</feature>
<dbReference type="GO" id="GO:0050801">
    <property type="term" value="P:monoatomic ion homeostasis"/>
    <property type="evidence" value="ECO:0007669"/>
    <property type="project" value="TreeGrafter"/>
</dbReference>
<keyword evidence="5 6" id="KW-0472">Membrane</keyword>
<evidence type="ECO:0000256" key="3">
    <source>
        <dbReference type="ARBA" id="ARBA00022692"/>
    </source>
</evidence>
<dbReference type="GO" id="GO:0006820">
    <property type="term" value="P:monoatomic anion transport"/>
    <property type="evidence" value="ECO:0007669"/>
    <property type="project" value="InterPro"/>
</dbReference>
<keyword evidence="9" id="KW-1185">Reference proteome</keyword>
<accession>A0A833Q9F9</accession>
<organism evidence="8 9">
    <name type="scientific">Carex littledalei</name>
    <dbReference type="NCBI Taxonomy" id="544730"/>
    <lineage>
        <taxon>Eukaryota</taxon>
        <taxon>Viridiplantae</taxon>
        <taxon>Streptophyta</taxon>
        <taxon>Embryophyta</taxon>
        <taxon>Tracheophyta</taxon>
        <taxon>Spermatophyta</taxon>
        <taxon>Magnoliopsida</taxon>
        <taxon>Liliopsida</taxon>
        <taxon>Poales</taxon>
        <taxon>Cyperaceae</taxon>
        <taxon>Cyperoideae</taxon>
        <taxon>Cariceae</taxon>
        <taxon>Carex</taxon>
        <taxon>Carex subgen. Euthyceras</taxon>
    </lineage>
</organism>
<comment type="subcellular location">
    <subcellularLocation>
        <location evidence="1">Membrane</location>
        <topology evidence="1">Multi-pass membrane protein</topology>
    </subcellularLocation>
</comment>
<protein>
    <submittedName>
        <fullName evidence="8">Boron transporter 4-like isoform X3</fullName>
    </submittedName>
</protein>